<dbReference type="Proteomes" id="UP000053558">
    <property type="component" value="Unassembled WGS sequence"/>
</dbReference>
<dbReference type="SMART" id="SM00184">
    <property type="entry name" value="RING"/>
    <property type="match status" value="1"/>
</dbReference>
<feature type="zinc finger region" description="C3H1-type" evidence="8">
    <location>
        <begin position="281"/>
        <end position="307"/>
    </location>
</feature>
<dbReference type="GO" id="GO:0097039">
    <property type="term" value="P:protein linear polyubiquitination"/>
    <property type="evidence" value="ECO:0007669"/>
    <property type="project" value="TreeGrafter"/>
</dbReference>
<dbReference type="GO" id="GO:0043130">
    <property type="term" value="F:ubiquitin binding"/>
    <property type="evidence" value="ECO:0007669"/>
    <property type="project" value="TreeGrafter"/>
</dbReference>
<dbReference type="InterPro" id="IPR035979">
    <property type="entry name" value="RBD_domain_sf"/>
</dbReference>
<dbReference type="Gene3D" id="4.10.1000.10">
    <property type="entry name" value="Zinc finger, CCCH-type"/>
    <property type="match status" value="1"/>
</dbReference>
<dbReference type="InterPro" id="IPR001841">
    <property type="entry name" value="Znf_RING"/>
</dbReference>
<dbReference type="InterPro" id="IPR012677">
    <property type="entry name" value="Nucleotide-bd_a/b_plait_sf"/>
</dbReference>
<reference evidence="14" key="1">
    <citation type="journal article" date="2012" name="Science">
        <title>The Paleozoic origin of enzymatic lignin decomposition reconstructed from 31 fungal genomes.</title>
        <authorList>
            <person name="Floudas D."/>
            <person name="Binder M."/>
            <person name="Riley R."/>
            <person name="Barry K."/>
            <person name="Blanchette R.A."/>
            <person name="Henrissat B."/>
            <person name="Martinez A.T."/>
            <person name="Otillar R."/>
            <person name="Spatafora J.W."/>
            <person name="Yadav J.S."/>
            <person name="Aerts A."/>
            <person name="Benoit I."/>
            <person name="Boyd A."/>
            <person name="Carlson A."/>
            <person name="Copeland A."/>
            <person name="Coutinho P.M."/>
            <person name="de Vries R.P."/>
            <person name="Ferreira P."/>
            <person name="Findley K."/>
            <person name="Foster B."/>
            <person name="Gaskell J."/>
            <person name="Glotzer D."/>
            <person name="Gorecki P."/>
            <person name="Heitman J."/>
            <person name="Hesse C."/>
            <person name="Hori C."/>
            <person name="Igarashi K."/>
            <person name="Jurgens J.A."/>
            <person name="Kallen N."/>
            <person name="Kersten P."/>
            <person name="Kohler A."/>
            <person name="Kuees U."/>
            <person name="Kumar T.K.A."/>
            <person name="Kuo A."/>
            <person name="LaButti K."/>
            <person name="Larrondo L.F."/>
            <person name="Lindquist E."/>
            <person name="Ling A."/>
            <person name="Lombard V."/>
            <person name="Lucas S."/>
            <person name="Lundell T."/>
            <person name="Martin R."/>
            <person name="McLaughlin D.J."/>
            <person name="Morgenstern I."/>
            <person name="Morin E."/>
            <person name="Murat C."/>
            <person name="Nagy L.G."/>
            <person name="Nolan M."/>
            <person name="Ohm R.A."/>
            <person name="Patyshakuliyeva A."/>
            <person name="Rokas A."/>
            <person name="Ruiz-Duenas F.J."/>
            <person name="Sabat G."/>
            <person name="Salamov A."/>
            <person name="Samejima M."/>
            <person name="Schmutz J."/>
            <person name="Slot J.C."/>
            <person name="St John F."/>
            <person name="Stenlid J."/>
            <person name="Sun H."/>
            <person name="Sun S."/>
            <person name="Syed K."/>
            <person name="Tsang A."/>
            <person name="Wiebenga A."/>
            <person name="Young D."/>
            <person name="Pisabarro A."/>
            <person name="Eastwood D.C."/>
            <person name="Martin F."/>
            <person name="Cullen D."/>
            <person name="Grigoriev I.V."/>
            <person name="Hibbett D.S."/>
        </authorList>
    </citation>
    <scope>NUCLEOTIDE SEQUENCE [LARGE SCALE GENOMIC DNA]</scope>
    <source>
        <strain evidence="14">RWD-64-598 SS2</strain>
    </source>
</reference>
<keyword evidence="4" id="KW-0677">Repeat</keyword>
<dbReference type="OrthoDB" id="10009520at2759"/>
<comment type="pathway">
    <text evidence="1">Protein modification; protein ubiquitination.</text>
</comment>
<evidence type="ECO:0000256" key="2">
    <source>
        <dbReference type="ARBA" id="ARBA00022679"/>
    </source>
</evidence>
<evidence type="ECO:0000313" key="13">
    <source>
        <dbReference type="EMBL" id="EIW77156.1"/>
    </source>
</evidence>
<dbReference type="CDD" id="cd20335">
    <property type="entry name" value="BRcat_RBR"/>
    <property type="match status" value="1"/>
</dbReference>
<keyword evidence="2" id="KW-0808">Transferase</keyword>
<dbReference type="EMBL" id="JH711584">
    <property type="protein sequence ID" value="EIW77156.1"/>
    <property type="molecule type" value="Genomic_DNA"/>
</dbReference>
<dbReference type="KEGG" id="cput:CONPUDRAFT_84352"/>
<dbReference type="InterPro" id="IPR044066">
    <property type="entry name" value="TRIAD_supradom"/>
</dbReference>
<feature type="compositionally biased region" description="Polar residues" evidence="9">
    <location>
        <begin position="126"/>
        <end position="153"/>
    </location>
</feature>
<dbReference type="AlphaFoldDB" id="A0A5M3MDT8"/>
<dbReference type="GO" id="GO:0008270">
    <property type="term" value="F:zinc ion binding"/>
    <property type="evidence" value="ECO:0007669"/>
    <property type="project" value="UniProtKB-KW"/>
</dbReference>
<evidence type="ECO:0000259" key="10">
    <source>
        <dbReference type="PROSITE" id="PS50089"/>
    </source>
</evidence>
<dbReference type="Pfam" id="PF01485">
    <property type="entry name" value="IBR"/>
    <property type="match status" value="1"/>
</dbReference>
<dbReference type="InterPro" id="IPR013083">
    <property type="entry name" value="Znf_RING/FYVE/PHD"/>
</dbReference>
<dbReference type="GO" id="GO:0043161">
    <property type="term" value="P:proteasome-mediated ubiquitin-dependent protein catabolic process"/>
    <property type="evidence" value="ECO:0007669"/>
    <property type="project" value="TreeGrafter"/>
</dbReference>
<dbReference type="Gene3D" id="3.30.70.330">
    <property type="match status" value="1"/>
</dbReference>
<dbReference type="SMART" id="SM00647">
    <property type="entry name" value="IBR"/>
    <property type="match status" value="2"/>
</dbReference>
<name>A0A5M3MDT8_CONPW</name>
<evidence type="ECO:0000256" key="6">
    <source>
        <dbReference type="ARBA" id="ARBA00022786"/>
    </source>
</evidence>
<dbReference type="Gene3D" id="3.30.40.10">
    <property type="entry name" value="Zinc/RING finger domain, C3HC4 (zinc finger)"/>
    <property type="match status" value="1"/>
</dbReference>
<dbReference type="InterPro" id="IPR051628">
    <property type="entry name" value="LUBAC_E3_Ligases"/>
</dbReference>
<evidence type="ECO:0000259" key="11">
    <source>
        <dbReference type="PROSITE" id="PS50103"/>
    </source>
</evidence>
<keyword evidence="3 8" id="KW-0479">Metal-binding</keyword>
<dbReference type="RefSeq" id="XP_007772582.1">
    <property type="nucleotide sequence ID" value="XM_007774392.1"/>
</dbReference>
<keyword evidence="5 8" id="KW-0863">Zinc-finger</keyword>
<keyword evidence="6" id="KW-0833">Ubl conjugation pathway</keyword>
<evidence type="ECO:0008006" key="15">
    <source>
        <dbReference type="Google" id="ProtNLM"/>
    </source>
</evidence>
<feature type="region of interest" description="Disordered" evidence="9">
    <location>
        <begin position="104"/>
        <end position="234"/>
    </location>
</feature>
<dbReference type="PROSITE" id="PS00028">
    <property type="entry name" value="ZINC_FINGER_C2H2_1"/>
    <property type="match status" value="1"/>
</dbReference>
<feature type="domain" description="C3H1-type" evidence="11">
    <location>
        <begin position="281"/>
        <end position="307"/>
    </location>
</feature>
<evidence type="ECO:0000256" key="7">
    <source>
        <dbReference type="ARBA" id="ARBA00022833"/>
    </source>
</evidence>
<feature type="compositionally biased region" description="Polar residues" evidence="9">
    <location>
        <begin position="174"/>
        <end position="185"/>
    </location>
</feature>
<dbReference type="CDD" id="cd22585">
    <property type="entry name" value="Rcat_RBR_DEAH12-like"/>
    <property type="match status" value="1"/>
</dbReference>
<evidence type="ECO:0000256" key="1">
    <source>
        <dbReference type="ARBA" id="ARBA00004906"/>
    </source>
</evidence>
<dbReference type="Pfam" id="PF22191">
    <property type="entry name" value="IBR_1"/>
    <property type="match status" value="1"/>
</dbReference>
<dbReference type="GeneID" id="19210749"/>
<protein>
    <recommendedName>
        <fullName evidence="15">RING-type E3 ubiquitin transferase</fullName>
    </recommendedName>
</protein>
<dbReference type="InterPro" id="IPR013087">
    <property type="entry name" value="Znf_C2H2_type"/>
</dbReference>
<accession>A0A5M3MDT8</accession>
<dbReference type="PANTHER" id="PTHR22770">
    <property type="entry name" value="UBIQUITIN CONJUGATING ENZYME 7 INTERACTING PROTEIN-RELATED"/>
    <property type="match status" value="1"/>
</dbReference>
<evidence type="ECO:0000259" key="12">
    <source>
        <dbReference type="PROSITE" id="PS51873"/>
    </source>
</evidence>
<evidence type="ECO:0000256" key="5">
    <source>
        <dbReference type="ARBA" id="ARBA00022771"/>
    </source>
</evidence>
<feature type="compositionally biased region" description="Polar residues" evidence="9">
    <location>
        <begin position="193"/>
        <end position="211"/>
    </location>
</feature>
<dbReference type="InterPro" id="IPR002867">
    <property type="entry name" value="IBR_dom"/>
</dbReference>
<dbReference type="SUPFAM" id="SSF54928">
    <property type="entry name" value="RNA-binding domain, RBD"/>
    <property type="match status" value="1"/>
</dbReference>
<dbReference type="PANTHER" id="PTHR22770:SF13">
    <property type="entry name" value="RING-TYPE DOMAIN-CONTAINING PROTEIN"/>
    <property type="match status" value="1"/>
</dbReference>
<sequence>MPSSSPHTLVKPPLLPKAAQHQAAREVAQPLDGDVVDDEIARICREINQPGTVRRQVATKGDPKLEARIAPALSSAPTASMPSSAPSGKGLALVDRALYTRSPIVPNSVESQEVVQVNLPPPTESIPKSNKGQATKATPQANKDQAIKTPSQATKRETSKTPLRGRKVAEVPQRSIQSRAPSLSPQDVKRQGTEITSQNTAEPTKEALSQGSERKTFKKKRRSPKNPSDMKTNSDIIHVSGLDSCTLPEVPLVDDAQGLHNVKLPSPITRSADTTPAVQSKSSSDVCWLFLKGRCPYNPCERLHVSAPPHVCKDWLFGLCERNPCPRKHEMPDKNVKYPHVCNLWLRRGVCDRQVCYFQHELPAKEQKLPSPDSSIAVKPDPLQVTLFDHTKVKLDSGFEVISIATGFENRWVHVAGIPPDVSCKAIEKLLKSFGQVDQLLGLDPTVTLSKSRYIKVQYSAALEASDAAQKLNGHSLSGAKLIAKIPVNNTTRGNGVLDDTTVHLEWKAPGRMAYVGYSTLKEAIDAVEAADGKVFRNHIISATLYDGLPSVGAFNVLFEGLPHDTKEAELRVYGTAEAMMLERPNYQSLQQAINNIKKMLEDCGELLSFDVIPPPYREGTVKATARFISSREATYAQEHIHERKPQFLGRTLLVARHVQSLEYHVARRTFTQIAGDLSHLRWSWNTGRKQGVTVYNAGEQWSGPVKVKLCAENAKELSVLKVKYERIQKGETVVDDKVPVWDDHFSRPAGVEFIRMLDNEYPLARIIVDRSRRIISVWGPIVSRTVICRRIVGKYRYIQSRRRWEIPLSGRLTSMIASNRVYKLQDDLARDRCRLDAPNRRLVVFGEQILYTATCRLIEKLQASPEQNSSKSATSTCPVCFGDPTDPTSLSCGHVWCRSCLSDYILSSVDSKSFPLSCLGNDATCAECIPLSIAQSLLSAAEFESIAQASFSAFVHARPDEFFYCPTPDCTQVYRASAHDAILQCPSCLARICSACHVEAHDGMTCAERDASEEKLFTEWTDQHDVKRCPSCKVAIERSEGCNHMTCTRCQTHICWVCLATFHKGKGIYDHMRQEHGGIGL</sequence>
<gene>
    <name evidence="13" type="ORF">CONPUDRAFT_84352</name>
</gene>
<evidence type="ECO:0000256" key="3">
    <source>
        <dbReference type="ARBA" id="ARBA00022723"/>
    </source>
</evidence>
<dbReference type="Gene3D" id="1.20.120.1750">
    <property type="match status" value="1"/>
</dbReference>
<keyword evidence="7 8" id="KW-0862">Zinc</keyword>
<dbReference type="SMART" id="SM00356">
    <property type="entry name" value="ZnF_C3H1"/>
    <property type="match status" value="3"/>
</dbReference>
<dbReference type="PROSITE" id="PS51873">
    <property type="entry name" value="TRIAD"/>
    <property type="match status" value="1"/>
</dbReference>
<evidence type="ECO:0000256" key="4">
    <source>
        <dbReference type="ARBA" id="ARBA00022737"/>
    </source>
</evidence>
<dbReference type="GO" id="GO:0000151">
    <property type="term" value="C:ubiquitin ligase complex"/>
    <property type="evidence" value="ECO:0007669"/>
    <property type="project" value="TreeGrafter"/>
</dbReference>
<proteinExistence type="predicted"/>
<feature type="compositionally biased region" description="Polar residues" evidence="9">
    <location>
        <begin position="225"/>
        <end position="234"/>
    </location>
</feature>
<dbReference type="GO" id="GO:0003676">
    <property type="term" value="F:nucleic acid binding"/>
    <property type="evidence" value="ECO:0007669"/>
    <property type="project" value="InterPro"/>
</dbReference>
<dbReference type="OMA" id="MTCTRCQ"/>
<dbReference type="Pfam" id="PF13445">
    <property type="entry name" value="zf-RING_UBOX"/>
    <property type="match status" value="1"/>
</dbReference>
<feature type="region of interest" description="Disordered" evidence="9">
    <location>
        <begin position="1"/>
        <end position="26"/>
    </location>
</feature>
<evidence type="ECO:0000256" key="9">
    <source>
        <dbReference type="SAM" id="MobiDB-lite"/>
    </source>
</evidence>
<organism evidence="13 14">
    <name type="scientific">Coniophora puteana (strain RWD-64-598)</name>
    <name type="common">Brown rot fungus</name>
    <dbReference type="NCBI Taxonomy" id="741705"/>
    <lineage>
        <taxon>Eukaryota</taxon>
        <taxon>Fungi</taxon>
        <taxon>Dikarya</taxon>
        <taxon>Basidiomycota</taxon>
        <taxon>Agaricomycotina</taxon>
        <taxon>Agaricomycetes</taxon>
        <taxon>Agaricomycetidae</taxon>
        <taxon>Boletales</taxon>
        <taxon>Coniophorineae</taxon>
        <taxon>Coniophoraceae</taxon>
        <taxon>Coniophora</taxon>
    </lineage>
</organism>
<dbReference type="PROSITE" id="PS50103">
    <property type="entry name" value="ZF_C3H1"/>
    <property type="match status" value="1"/>
</dbReference>
<feature type="domain" description="RING-type" evidence="12">
    <location>
        <begin position="874"/>
        <end position="1082"/>
    </location>
</feature>
<dbReference type="SUPFAM" id="SSF57850">
    <property type="entry name" value="RING/U-box"/>
    <property type="match status" value="3"/>
</dbReference>
<dbReference type="PROSITE" id="PS50089">
    <property type="entry name" value="ZF_RING_2"/>
    <property type="match status" value="1"/>
</dbReference>
<evidence type="ECO:0000313" key="14">
    <source>
        <dbReference type="Proteomes" id="UP000053558"/>
    </source>
</evidence>
<comment type="caution">
    <text evidence="13">The sequence shown here is derived from an EMBL/GenBank/DDBJ whole genome shotgun (WGS) entry which is preliminary data.</text>
</comment>
<dbReference type="InterPro" id="IPR000571">
    <property type="entry name" value="Znf_CCCH"/>
</dbReference>
<dbReference type="InterPro" id="IPR027370">
    <property type="entry name" value="Znf-RING_euk"/>
</dbReference>
<evidence type="ECO:0000256" key="8">
    <source>
        <dbReference type="PROSITE-ProRule" id="PRU00723"/>
    </source>
</evidence>
<keyword evidence="14" id="KW-1185">Reference proteome</keyword>
<dbReference type="GO" id="GO:0004842">
    <property type="term" value="F:ubiquitin-protein transferase activity"/>
    <property type="evidence" value="ECO:0007669"/>
    <property type="project" value="TreeGrafter"/>
</dbReference>
<feature type="domain" description="RING-type" evidence="10">
    <location>
        <begin position="878"/>
        <end position="929"/>
    </location>
</feature>